<accession>A0ABY4M961</accession>
<protein>
    <submittedName>
        <fullName evidence="1">Uncharacterized protein</fullName>
    </submittedName>
</protein>
<name>A0ABY4M961_9ACTN</name>
<dbReference type="RefSeq" id="WP_248864549.1">
    <property type="nucleotide sequence ID" value="NZ_CP086322.1"/>
</dbReference>
<proteinExistence type="predicted"/>
<evidence type="ECO:0000313" key="1">
    <source>
        <dbReference type="EMBL" id="UQA93673.1"/>
    </source>
</evidence>
<dbReference type="Proteomes" id="UP000830115">
    <property type="component" value="Chromosome"/>
</dbReference>
<evidence type="ECO:0000313" key="2">
    <source>
        <dbReference type="Proteomes" id="UP000830115"/>
    </source>
</evidence>
<sequence length="111" mass="12550">MNAPLHDPLAVLTIATCYSISEHLAEAAMNLAAVTLVDAWQDYARQWGLNADDSEAMEMWGQMVDNRTRQALVEDAVRTVTAAQFIGRHTSRRSCRTPRVMRTSRPRVHIR</sequence>
<organism evidence="1 2">
    <name type="scientific">Streptomyces halobius</name>
    <dbReference type="NCBI Taxonomy" id="2879846"/>
    <lineage>
        <taxon>Bacteria</taxon>
        <taxon>Bacillati</taxon>
        <taxon>Actinomycetota</taxon>
        <taxon>Actinomycetes</taxon>
        <taxon>Kitasatosporales</taxon>
        <taxon>Streptomycetaceae</taxon>
        <taxon>Streptomyces</taxon>
    </lineage>
</organism>
<dbReference type="EMBL" id="CP086322">
    <property type="protein sequence ID" value="UQA93673.1"/>
    <property type="molecule type" value="Genomic_DNA"/>
</dbReference>
<reference evidence="1" key="1">
    <citation type="submission" date="2021-10" db="EMBL/GenBank/DDBJ databases">
        <title>Streptomyces nigrumlapis sp.nov.,an antimicrobial producing actinobacterium isolated from Black Gobi rocks.</title>
        <authorList>
            <person name="Wen Y."/>
            <person name="Zhang W."/>
            <person name="Liu X.G."/>
        </authorList>
    </citation>
    <scope>NUCLEOTIDE SEQUENCE</scope>
    <source>
        <strain evidence="1">ST13-2-2</strain>
    </source>
</reference>
<keyword evidence="2" id="KW-1185">Reference proteome</keyword>
<gene>
    <name evidence="1" type="ORF">K9S39_19035</name>
</gene>